<reference evidence="1 2" key="1">
    <citation type="submission" date="2023-07" db="EMBL/GenBank/DDBJ databases">
        <title>Genomic Encyclopedia of Type Strains, Phase IV (KMG-IV): sequencing the most valuable type-strain genomes for metagenomic binning, comparative biology and taxonomic classification.</title>
        <authorList>
            <person name="Goeker M."/>
        </authorList>
    </citation>
    <scope>NUCLEOTIDE SEQUENCE [LARGE SCALE GENOMIC DNA]</scope>
    <source>
        <strain evidence="1 2">DSM 5896</strain>
    </source>
</reference>
<dbReference type="EMBL" id="JAUSVK010000001">
    <property type="protein sequence ID" value="MDQ0392195.1"/>
    <property type="molecule type" value="Genomic_DNA"/>
</dbReference>
<accession>A0ABU0FC60</accession>
<dbReference type="InterPro" id="IPR016181">
    <property type="entry name" value="Acyl_CoA_acyltransferase"/>
</dbReference>
<gene>
    <name evidence="1" type="ORF">J3R73_001987</name>
</gene>
<proteinExistence type="predicted"/>
<dbReference type="Gene3D" id="3.40.630.30">
    <property type="match status" value="1"/>
</dbReference>
<organism evidence="1 2">
    <name type="scientific">Labrys monachus</name>
    <dbReference type="NCBI Taxonomy" id="217067"/>
    <lineage>
        <taxon>Bacteria</taxon>
        <taxon>Pseudomonadati</taxon>
        <taxon>Pseudomonadota</taxon>
        <taxon>Alphaproteobacteria</taxon>
        <taxon>Hyphomicrobiales</taxon>
        <taxon>Xanthobacteraceae</taxon>
        <taxon>Labrys</taxon>
    </lineage>
</organism>
<sequence>MPVTILPATLRDMTYVAVNMREADRREIRAVFPGTDTAIGIALFEASPGLAWTAWTGGSPVCAFGISRLFPGLGSGWAYGTRAMAAAMKPVTRFCLRDVAPRLRRDGFRRIEVRSAIGHDLSHRWLECLGFRQEGIARDYGADGLDFMTYAATRERRRRRHEDVCI</sequence>
<protein>
    <submittedName>
        <fullName evidence="1">RimJ/RimL family protein N-acetyltransferase</fullName>
    </submittedName>
</protein>
<comment type="caution">
    <text evidence="1">The sequence shown here is derived from an EMBL/GenBank/DDBJ whole genome shotgun (WGS) entry which is preliminary data.</text>
</comment>
<dbReference type="RefSeq" id="WP_307425718.1">
    <property type="nucleotide sequence ID" value="NZ_JAUSVK010000001.1"/>
</dbReference>
<keyword evidence="2" id="KW-1185">Reference proteome</keyword>
<evidence type="ECO:0000313" key="1">
    <source>
        <dbReference type="EMBL" id="MDQ0392195.1"/>
    </source>
</evidence>
<dbReference type="Proteomes" id="UP001237448">
    <property type="component" value="Unassembled WGS sequence"/>
</dbReference>
<name>A0ABU0FC60_9HYPH</name>
<evidence type="ECO:0000313" key="2">
    <source>
        <dbReference type="Proteomes" id="UP001237448"/>
    </source>
</evidence>
<dbReference type="SUPFAM" id="SSF55729">
    <property type="entry name" value="Acyl-CoA N-acyltransferases (Nat)"/>
    <property type="match status" value="1"/>
</dbReference>